<dbReference type="EMBL" id="HE573027">
    <property type="protein sequence ID" value="CCC52709.1"/>
    <property type="molecule type" value="Genomic_DNA"/>
</dbReference>
<dbReference type="Gene3D" id="1.25.10.10">
    <property type="entry name" value="Leucine-rich Repeat Variant"/>
    <property type="match status" value="1"/>
</dbReference>
<organism evidence="1">
    <name type="scientific">Trypanosoma vivax (strain Y486)</name>
    <dbReference type="NCBI Taxonomy" id="1055687"/>
    <lineage>
        <taxon>Eukaryota</taxon>
        <taxon>Discoba</taxon>
        <taxon>Euglenozoa</taxon>
        <taxon>Kinetoplastea</taxon>
        <taxon>Metakinetoplastina</taxon>
        <taxon>Trypanosomatida</taxon>
        <taxon>Trypanosomatidae</taxon>
        <taxon>Trypanosoma</taxon>
        <taxon>Duttonella</taxon>
    </lineage>
</organism>
<accession>G0UA77</accession>
<protein>
    <submittedName>
        <fullName evidence="1">Uncharacterized protein</fullName>
    </submittedName>
</protein>
<reference evidence="1" key="1">
    <citation type="journal article" date="2012" name="Proc. Natl. Acad. Sci. U.S.A.">
        <title>Antigenic diversity is generated by distinct evolutionary mechanisms in African trypanosome species.</title>
        <authorList>
            <person name="Jackson A.P."/>
            <person name="Berry A."/>
            <person name="Aslett M."/>
            <person name="Allison H.C."/>
            <person name="Burton P."/>
            <person name="Vavrova-Anderson J."/>
            <person name="Brown R."/>
            <person name="Browne H."/>
            <person name="Corton N."/>
            <person name="Hauser H."/>
            <person name="Gamble J."/>
            <person name="Gilderthorp R."/>
            <person name="Marcello L."/>
            <person name="McQuillan J."/>
            <person name="Otto T.D."/>
            <person name="Quail M.A."/>
            <person name="Sanders M.J."/>
            <person name="van Tonder A."/>
            <person name="Ginger M.L."/>
            <person name="Field M.C."/>
            <person name="Barry J.D."/>
            <person name="Hertz-Fowler C."/>
            <person name="Berriman M."/>
        </authorList>
    </citation>
    <scope>NUCLEOTIDE SEQUENCE</scope>
    <source>
        <strain evidence="1">Y486</strain>
    </source>
</reference>
<dbReference type="VEuPathDB" id="TriTrypDB:TvY486_1101940"/>
<proteinExistence type="predicted"/>
<dbReference type="SUPFAM" id="SSF48371">
    <property type="entry name" value="ARM repeat"/>
    <property type="match status" value="1"/>
</dbReference>
<dbReference type="OMA" id="AFYHAYR"/>
<dbReference type="AlphaFoldDB" id="G0UA77"/>
<gene>
    <name evidence="1" type="ORF">TVY486_1101940</name>
</gene>
<dbReference type="InterPro" id="IPR016024">
    <property type="entry name" value="ARM-type_fold"/>
</dbReference>
<name>G0UA77_TRYVY</name>
<dbReference type="InterPro" id="IPR011989">
    <property type="entry name" value="ARM-like"/>
</dbReference>
<sequence length="276" mass="31040">MIYRIEAALNRLVAFSSASSAENEAVDLYNISLTLERASEIVLLTEACMSLCVALLESSPTDSDITRAVLMLLSRCCMRCENREITVRFGVSGLCMIVLRDHKDLSEETLFATLDLAGTLAMDNGNTRQMMRPYIPYIAQIMKDRSDSLQLAFGSAVVIGSLVMLDTANAKLAAENDFIQLLVSAFIRAIEKRKRLLQRCRTPQVARIRQGEDADLCDTVMHWTRDALQKLILAPIPIIDVKLEATNFGCYGMNVEVDEFKWKLTFERRKITANWS</sequence>
<evidence type="ECO:0000313" key="1">
    <source>
        <dbReference type="EMBL" id="CCC52709.1"/>
    </source>
</evidence>